<name>A0AA35R6F3_GEOBA</name>
<dbReference type="InterPro" id="IPR032098">
    <property type="entry name" value="Acyltransf_C"/>
</dbReference>
<feature type="compositionally biased region" description="Low complexity" evidence="4">
    <location>
        <begin position="378"/>
        <end position="401"/>
    </location>
</feature>
<dbReference type="SMART" id="SM00563">
    <property type="entry name" value="PlsC"/>
    <property type="match status" value="1"/>
</dbReference>
<comment type="caution">
    <text evidence="7">The sequence shown here is derived from an EMBL/GenBank/DDBJ whole genome shotgun (WGS) entry which is preliminary data.</text>
</comment>
<keyword evidence="8" id="KW-1185">Reference proteome</keyword>
<dbReference type="Pfam" id="PF16076">
    <property type="entry name" value="Acyltransf_C"/>
    <property type="match status" value="1"/>
</dbReference>
<proteinExistence type="inferred from homology"/>
<evidence type="ECO:0000256" key="5">
    <source>
        <dbReference type="SAM" id="Phobius"/>
    </source>
</evidence>
<dbReference type="SUPFAM" id="SSF69593">
    <property type="entry name" value="Glycerol-3-phosphate (1)-acyltransferase"/>
    <property type="match status" value="1"/>
</dbReference>
<feature type="region of interest" description="Disordered" evidence="4">
    <location>
        <begin position="372"/>
        <end position="429"/>
    </location>
</feature>
<dbReference type="Proteomes" id="UP001174909">
    <property type="component" value="Unassembled WGS sequence"/>
</dbReference>
<dbReference type="InterPro" id="IPR002123">
    <property type="entry name" value="Plipid/glycerol_acylTrfase"/>
</dbReference>
<dbReference type="CDD" id="cd07990">
    <property type="entry name" value="LPLAT_LCLAT1-like"/>
    <property type="match status" value="1"/>
</dbReference>
<evidence type="ECO:0000256" key="3">
    <source>
        <dbReference type="ARBA" id="ARBA00023315"/>
    </source>
</evidence>
<feature type="domain" description="Phospholipid/glycerol acyltransferase" evidence="6">
    <location>
        <begin position="95"/>
        <end position="217"/>
    </location>
</feature>
<reference evidence="7" key="1">
    <citation type="submission" date="2023-03" db="EMBL/GenBank/DDBJ databases">
        <authorList>
            <person name="Steffen K."/>
            <person name="Cardenas P."/>
        </authorList>
    </citation>
    <scope>NUCLEOTIDE SEQUENCE</scope>
</reference>
<evidence type="ECO:0000259" key="6">
    <source>
        <dbReference type="SMART" id="SM00563"/>
    </source>
</evidence>
<organism evidence="7 8">
    <name type="scientific">Geodia barretti</name>
    <name type="common">Barrett's horny sponge</name>
    <dbReference type="NCBI Taxonomy" id="519541"/>
    <lineage>
        <taxon>Eukaryota</taxon>
        <taxon>Metazoa</taxon>
        <taxon>Porifera</taxon>
        <taxon>Demospongiae</taxon>
        <taxon>Heteroscleromorpha</taxon>
        <taxon>Tetractinellida</taxon>
        <taxon>Astrophorina</taxon>
        <taxon>Geodiidae</taxon>
        <taxon>Geodia</taxon>
    </lineage>
</organism>
<evidence type="ECO:0000256" key="4">
    <source>
        <dbReference type="SAM" id="MobiDB-lite"/>
    </source>
</evidence>
<evidence type="ECO:0000313" key="8">
    <source>
        <dbReference type="Proteomes" id="UP001174909"/>
    </source>
</evidence>
<keyword evidence="5" id="KW-0812">Transmembrane</keyword>
<feature type="transmembrane region" description="Helical" evidence="5">
    <location>
        <begin position="336"/>
        <end position="354"/>
    </location>
</feature>
<keyword evidence="2" id="KW-0808">Transferase</keyword>
<keyword evidence="5" id="KW-0472">Membrane</keyword>
<sequence>MLGEILQWIKRRKVVVLVLVFSFIVSGLIINVLEFATLPLYFINKKWFRIINTKIVYLHWCVIPWALESWANSTVDAYVDESVPDPQNMINKEHAIITMNHPGDLDWMFGWVVINKCGRLGGTKAIMKDVAKYLPGIGWTFLFMEYPLLKRDWTHDQSCLVKACENLKDYPVNMLLCLFAEGTRFTKEKHRLSMDFARSRGYPVLKHHLFPRTKGFCLLMKHLRQTVPAIYDITIVSRGDDPSLLDVINAKPSAADVLIRRFLTADLPESDSDLAEWLINLYKEKDDLVDYHIKNERFPGRVKKVDLPTTYLPDIIVLMWVCLLGVPAVFTALYLAWAGAWLTLGVILAAIFVADQLFQYLANETVTEKSASSYGLQSSPTSSSSSTTTTTNTASTTAATAEDLNRTTPGNATTSPEGNKSSSETKKDQ</sequence>
<dbReference type="EMBL" id="CASHTH010000628">
    <property type="protein sequence ID" value="CAI8005690.1"/>
    <property type="molecule type" value="Genomic_DNA"/>
</dbReference>
<evidence type="ECO:0000256" key="1">
    <source>
        <dbReference type="ARBA" id="ARBA00008655"/>
    </source>
</evidence>
<comment type="similarity">
    <text evidence="1">Belongs to the 1-acyl-sn-glycerol-3-phosphate acyltransferase family.</text>
</comment>
<dbReference type="Pfam" id="PF01553">
    <property type="entry name" value="Acyltransferase"/>
    <property type="match status" value="1"/>
</dbReference>
<evidence type="ECO:0000313" key="7">
    <source>
        <dbReference type="EMBL" id="CAI8005690.1"/>
    </source>
</evidence>
<feature type="transmembrane region" description="Helical" evidence="5">
    <location>
        <begin position="14"/>
        <end position="43"/>
    </location>
</feature>
<keyword evidence="5" id="KW-1133">Transmembrane helix</keyword>
<feature type="transmembrane region" description="Helical" evidence="5">
    <location>
        <begin position="311"/>
        <end position="330"/>
    </location>
</feature>
<feature type="compositionally biased region" description="Polar residues" evidence="4">
    <location>
        <begin position="406"/>
        <end position="422"/>
    </location>
</feature>
<dbReference type="PANTHER" id="PTHR10983">
    <property type="entry name" value="1-ACYLGLYCEROL-3-PHOSPHATE ACYLTRANSFERASE-RELATED"/>
    <property type="match status" value="1"/>
</dbReference>
<dbReference type="AlphaFoldDB" id="A0AA35R6F3"/>
<gene>
    <name evidence="7" type="ORF">GBAR_LOCUS4361</name>
</gene>
<dbReference type="PANTHER" id="PTHR10983:SF24">
    <property type="entry name" value="1-ACYLGLYCEROL-3-PHOSPHATE O-ACYLTRANSFERASE 3, ISOFORM E-RELATED"/>
    <property type="match status" value="1"/>
</dbReference>
<evidence type="ECO:0000256" key="2">
    <source>
        <dbReference type="ARBA" id="ARBA00022679"/>
    </source>
</evidence>
<accession>A0AA35R6F3</accession>
<keyword evidence="3 7" id="KW-0012">Acyltransferase</keyword>
<dbReference type="GO" id="GO:0003841">
    <property type="term" value="F:1-acylglycerol-3-phosphate O-acyltransferase activity"/>
    <property type="evidence" value="ECO:0007669"/>
    <property type="project" value="TreeGrafter"/>
</dbReference>
<protein>
    <submittedName>
        <fullName evidence="7">1-acyl-sn-glycerol-3-phosphate acyltransferase gamma</fullName>
    </submittedName>
</protein>
<dbReference type="GO" id="GO:0012505">
    <property type="term" value="C:endomembrane system"/>
    <property type="evidence" value="ECO:0007669"/>
    <property type="project" value="TreeGrafter"/>
</dbReference>